<comment type="caution">
    <text evidence="3">The sequence shown here is derived from an EMBL/GenBank/DDBJ whole genome shotgun (WGS) entry which is preliminary data.</text>
</comment>
<sequence length="154" mass="17100">MDERITISFVLLLIILPSQIPSVAGDGEHVSREMQEEPPYLARIMTDPIYSLKRSCSNSWDKAKTIIHDLQMQFFPPNLDFRSTDQEESARSENGGGEKMKKVVEKCIGTSKRTAEISAETAADVMGAAVRKAAEKVKSSLSNSDDQKSIHDEL</sequence>
<dbReference type="Proteomes" id="UP000657918">
    <property type="component" value="Unassembled WGS sequence"/>
</dbReference>
<dbReference type="PANTHER" id="PTHR35463:SF10">
    <property type="entry name" value="TRANSMEMBRANE PROTEIN"/>
    <property type="match status" value="1"/>
</dbReference>
<organism evidence="3 4">
    <name type="scientific">Salix dunnii</name>
    <dbReference type="NCBI Taxonomy" id="1413687"/>
    <lineage>
        <taxon>Eukaryota</taxon>
        <taxon>Viridiplantae</taxon>
        <taxon>Streptophyta</taxon>
        <taxon>Embryophyta</taxon>
        <taxon>Tracheophyta</taxon>
        <taxon>Spermatophyta</taxon>
        <taxon>Magnoliopsida</taxon>
        <taxon>eudicotyledons</taxon>
        <taxon>Gunneridae</taxon>
        <taxon>Pentapetalae</taxon>
        <taxon>rosids</taxon>
        <taxon>fabids</taxon>
        <taxon>Malpighiales</taxon>
        <taxon>Salicaceae</taxon>
        <taxon>Saliceae</taxon>
        <taxon>Salix</taxon>
    </lineage>
</organism>
<feature type="signal peptide" evidence="2">
    <location>
        <begin position="1"/>
        <end position="25"/>
    </location>
</feature>
<dbReference type="EMBL" id="JADGMS010000005">
    <property type="protein sequence ID" value="KAF9681967.1"/>
    <property type="molecule type" value="Genomic_DNA"/>
</dbReference>
<gene>
    <name evidence="3" type="ORF">SADUNF_Sadunf05G0058400</name>
</gene>
<protein>
    <submittedName>
        <fullName evidence="3">Uncharacterized protein</fullName>
    </submittedName>
</protein>
<feature type="region of interest" description="Disordered" evidence="1">
    <location>
        <begin position="134"/>
        <end position="154"/>
    </location>
</feature>
<feature type="chain" id="PRO_5032966738" evidence="2">
    <location>
        <begin position="26"/>
        <end position="154"/>
    </location>
</feature>
<evidence type="ECO:0000256" key="1">
    <source>
        <dbReference type="SAM" id="MobiDB-lite"/>
    </source>
</evidence>
<name>A0A835MWZ3_9ROSI</name>
<feature type="compositionally biased region" description="Basic and acidic residues" evidence="1">
    <location>
        <begin position="145"/>
        <end position="154"/>
    </location>
</feature>
<dbReference type="OrthoDB" id="690661at2759"/>
<dbReference type="AlphaFoldDB" id="A0A835MWZ3"/>
<evidence type="ECO:0000313" key="3">
    <source>
        <dbReference type="EMBL" id="KAF9681967.1"/>
    </source>
</evidence>
<reference evidence="3 4" key="1">
    <citation type="submission" date="2020-10" db="EMBL/GenBank/DDBJ databases">
        <title>Plant Genome Project.</title>
        <authorList>
            <person name="Zhang R.-G."/>
        </authorList>
    </citation>
    <scope>NUCLEOTIDE SEQUENCE [LARGE SCALE GENOMIC DNA]</scope>
    <source>
        <strain evidence="3">FAFU-HL-1</strain>
        <tissue evidence="3">Leaf</tissue>
    </source>
</reference>
<keyword evidence="2" id="KW-0732">Signal</keyword>
<feature type="region of interest" description="Disordered" evidence="1">
    <location>
        <begin position="78"/>
        <end position="101"/>
    </location>
</feature>
<keyword evidence="4" id="KW-1185">Reference proteome</keyword>
<proteinExistence type="predicted"/>
<accession>A0A835MWZ3</accession>
<feature type="compositionally biased region" description="Basic and acidic residues" evidence="1">
    <location>
        <begin position="82"/>
        <end position="101"/>
    </location>
</feature>
<evidence type="ECO:0000256" key="2">
    <source>
        <dbReference type="SAM" id="SignalP"/>
    </source>
</evidence>
<evidence type="ECO:0000313" key="4">
    <source>
        <dbReference type="Proteomes" id="UP000657918"/>
    </source>
</evidence>
<dbReference type="PANTHER" id="PTHR35463">
    <property type="entry name" value="TRANSMEMBRANE PROTEIN"/>
    <property type="match status" value="1"/>
</dbReference>